<keyword evidence="2" id="KW-1185">Reference proteome</keyword>
<accession>A0ACC2FRZ5</accession>
<reference evidence="1" key="1">
    <citation type="submission" date="2021-05" db="EMBL/GenBank/DDBJ databases">
        <authorList>
            <person name="Pan Q."/>
            <person name="Jouanno E."/>
            <person name="Zahm M."/>
            <person name="Klopp C."/>
            <person name="Cabau C."/>
            <person name="Louis A."/>
            <person name="Berthelot C."/>
            <person name="Parey E."/>
            <person name="Roest Crollius H."/>
            <person name="Montfort J."/>
            <person name="Robinson-Rechavi M."/>
            <person name="Bouchez O."/>
            <person name="Lampietro C."/>
            <person name="Lopez Roques C."/>
            <person name="Donnadieu C."/>
            <person name="Postlethwait J."/>
            <person name="Bobe J."/>
            <person name="Dillon D."/>
            <person name="Chandos A."/>
            <person name="von Hippel F."/>
            <person name="Guiguen Y."/>
        </authorList>
    </citation>
    <scope>NUCLEOTIDE SEQUENCE</scope>
    <source>
        <strain evidence="1">YG-Jan2019</strain>
    </source>
</reference>
<dbReference type="Proteomes" id="UP001157502">
    <property type="component" value="Chromosome 23"/>
</dbReference>
<organism evidence="1 2">
    <name type="scientific">Dallia pectoralis</name>
    <name type="common">Alaska blackfish</name>
    <dbReference type="NCBI Taxonomy" id="75939"/>
    <lineage>
        <taxon>Eukaryota</taxon>
        <taxon>Metazoa</taxon>
        <taxon>Chordata</taxon>
        <taxon>Craniata</taxon>
        <taxon>Vertebrata</taxon>
        <taxon>Euteleostomi</taxon>
        <taxon>Actinopterygii</taxon>
        <taxon>Neopterygii</taxon>
        <taxon>Teleostei</taxon>
        <taxon>Protacanthopterygii</taxon>
        <taxon>Esociformes</taxon>
        <taxon>Umbridae</taxon>
        <taxon>Dallia</taxon>
    </lineage>
</organism>
<name>A0ACC2FRZ5_DALPE</name>
<evidence type="ECO:0000313" key="1">
    <source>
        <dbReference type="EMBL" id="KAJ7994052.1"/>
    </source>
</evidence>
<gene>
    <name evidence="1" type="ORF">DPEC_G00261940</name>
</gene>
<proteinExistence type="predicted"/>
<evidence type="ECO:0000313" key="2">
    <source>
        <dbReference type="Proteomes" id="UP001157502"/>
    </source>
</evidence>
<comment type="caution">
    <text evidence="1">The sequence shown here is derived from an EMBL/GenBank/DDBJ whole genome shotgun (WGS) entry which is preliminary data.</text>
</comment>
<protein>
    <submittedName>
        <fullName evidence="1">Uncharacterized protein</fullName>
    </submittedName>
</protein>
<sequence>MAHSIEDALLIMTEDCEMIPDRRAVLELSPYARASSDYLRPPCFMLSAVLLSLMLSGAALLLNAHPQKHASTQHVPGRAEAIMGVCNRTPSAHLTAPRPFNSSVGYLKWEYQIGHSHLIGFDYENGSLIVPSDGNYRIYLQIWFRKTDTFHCNEKVLVLNQTVLLYAKGYTDKDPLLVSSDTVNCREQYWEKTLYTSGIFALQAGDRLCVEKVIRFQELMFPHETKTFFGAHRI</sequence>
<dbReference type="EMBL" id="CM055750">
    <property type="protein sequence ID" value="KAJ7994052.1"/>
    <property type="molecule type" value="Genomic_DNA"/>
</dbReference>